<feature type="domain" description="YubB ferredoxin-like" evidence="2">
    <location>
        <begin position="19"/>
        <end position="81"/>
    </location>
</feature>
<dbReference type="Proteomes" id="UP000596035">
    <property type="component" value="Chromosome"/>
</dbReference>
<dbReference type="RefSeq" id="WP_157130698.1">
    <property type="nucleotide sequence ID" value="NZ_CP021422.1"/>
</dbReference>
<evidence type="ECO:0000259" key="2">
    <source>
        <dbReference type="Pfam" id="PF18406"/>
    </source>
</evidence>
<accession>A0AA92L6S2</accession>
<protein>
    <recommendedName>
        <fullName evidence="2">YubB ferredoxin-like domain-containing protein</fullName>
    </recommendedName>
</protein>
<sequence>MSPITTGTMGRLQATNSPYQEPAPVIRKLSEMHPDIEFTHQWAEEQMVVNCGTAKYKAGVQTEYEQVEGYDERMDFSVEVWYQFEHNGLPQEQEQTM</sequence>
<dbReference type="EMBL" id="CP065321">
    <property type="protein sequence ID" value="QQR30550.1"/>
    <property type="molecule type" value="Genomic_DNA"/>
</dbReference>
<evidence type="ECO:0000256" key="1">
    <source>
        <dbReference type="SAM" id="MobiDB-lite"/>
    </source>
</evidence>
<evidence type="ECO:0000313" key="4">
    <source>
        <dbReference type="Proteomes" id="UP000596035"/>
    </source>
</evidence>
<reference evidence="3 4" key="1">
    <citation type="submission" date="2020-11" db="EMBL/GenBank/DDBJ databases">
        <title>Closed and high quality bacterial genomes of the OMM12 community.</title>
        <authorList>
            <person name="Marbouty M."/>
            <person name="Lamy-Besnier Q."/>
            <person name="Debarbieux L."/>
            <person name="Koszul R."/>
        </authorList>
    </citation>
    <scope>NUCLEOTIDE SEQUENCE [LARGE SCALE GENOMIC DNA]</scope>
    <source>
        <strain evidence="3 4">KB18</strain>
    </source>
</reference>
<proteinExistence type="predicted"/>
<dbReference type="Pfam" id="PF18406">
    <property type="entry name" value="DUF1281_C"/>
    <property type="match status" value="1"/>
</dbReference>
<organism evidence="3 4">
    <name type="scientific">Acutalibacter muris</name>
    <dbReference type="NCBI Taxonomy" id="1796620"/>
    <lineage>
        <taxon>Bacteria</taxon>
        <taxon>Bacillati</taxon>
        <taxon>Bacillota</taxon>
        <taxon>Clostridia</taxon>
        <taxon>Eubacteriales</taxon>
        <taxon>Acutalibacteraceae</taxon>
        <taxon>Acutalibacter</taxon>
    </lineage>
</organism>
<gene>
    <name evidence="3" type="ORF">I5Q82_02130</name>
</gene>
<feature type="region of interest" description="Disordered" evidence="1">
    <location>
        <begin position="1"/>
        <end position="21"/>
    </location>
</feature>
<dbReference type="AlphaFoldDB" id="A0AA92L6S2"/>
<feature type="compositionally biased region" description="Polar residues" evidence="1">
    <location>
        <begin position="1"/>
        <end position="19"/>
    </location>
</feature>
<name>A0AA92L6S2_9FIRM</name>
<evidence type="ECO:0000313" key="3">
    <source>
        <dbReference type="EMBL" id="QQR30550.1"/>
    </source>
</evidence>
<dbReference type="InterPro" id="IPR041329">
    <property type="entry name" value="YubB_C"/>
</dbReference>